<comment type="caution">
    <text evidence="4">The sequence shown here is derived from an EMBL/GenBank/DDBJ whole genome shotgun (WGS) entry which is preliminary data.</text>
</comment>
<reference evidence="4 5" key="1">
    <citation type="submission" date="2022-05" db="EMBL/GenBank/DDBJ databases">
        <authorList>
            <consortium name="Genoscope - CEA"/>
            <person name="William W."/>
        </authorList>
    </citation>
    <scope>NUCLEOTIDE SEQUENCE [LARGE SCALE GENOMIC DNA]</scope>
</reference>
<name>A0AAU9W706_9CNID</name>
<dbReference type="GO" id="GO:0008270">
    <property type="term" value="F:zinc ion binding"/>
    <property type="evidence" value="ECO:0007669"/>
    <property type="project" value="UniProtKB-KW"/>
</dbReference>
<proteinExistence type="predicted"/>
<sequence>MRIALIAVIASSLVCHVFSITCYQCVPEMTASCSSFNTEQCIHHQIKRTCPKGMDSCMRTHVSGIFNGATIDVEKRSCASTSTCGSLKTSCDRDQMNFTDVKCDWSCCRSDLCNVGHDVGYSPILLLVVAFLTVFL</sequence>
<accession>A0AAU9W706</accession>
<feature type="chain" id="PRO_5043998365" description="C3H1-type domain-containing protein" evidence="2">
    <location>
        <begin position="20"/>
        <end position="136"/>
    </location>
</feature>
<keyword evidence="1" id="KW-0863">Zinc-finger</keyword>
<dbReference type="PROSITE" id="PS50103">
    <property type="entry name" value="ZF_C3H1"/>
    <property type="match status" value="1"/>
</dbReference>
<evidence type="ECO:0000313" key="5">
    <source>
        <dbReference type="Proteomes" id="UP001159428"/>
    </source>
</evidence>
<feature type="domain" description="C3H1-type" evidence="3">
    <location>
        <begin position="35"/>
        <end position="64"/>
    </location>
</feature>
<gene>
    <name evidence="4" type="ORF">PMEA_00034536</name>
</gene>
<keyword evidence="2" id="KW-0732">Signal</keyword>
<feature type="signal peptide" evidence="2">
    <location>
        <begin position="1"/>
        <end position="19"/>
    </location>
</feature>
<evidence type="ECO:0000313" key="4">
    <source>
        <dbReference type="EMBL" id="CAH3104101.1"/>
    </source>
</evidence>
<keyword evidence="1" id="KW-0862">Zinc</keyword>
<dbReference type="Proteomes" id="UP001159428">
    <property type="component" value="Unassembled WGS sequence"/>
</dbReference>
<keyword evidence="1" id="KW-0479">Metal-binding</keyword>
<dbReference type="EMBL" id="CALNXJ010000009">
    <property type="protein sequence ID" value="CAH3104101.1"/>
    <property type="molecule type" value="Genomic_DNA"/>
</dbReference>
<dbReference type="InterPro" id="IPR045860">
    <property type="entry name" value="Snake_toxin-like_sf"/>
</dbReference>
<evidence type="ECO:0000259" key="3">
    <source>
        <dbReference type="PROSITE" id="PS50103"/>
    </source>
</evidence>
<dbReference type="AlphaFoldDB" id="A0AAU9W706"/>
<dbReference type="InterPro" id="IPR000571">
    <property type="entry name" value="Znf_CCCH"/>
</dbReference>
<organism evidence="4 5">
    <name type="scientific">Pocillopora meandrina</name>
    <dbReference type="NCBI Taxonomy" id="46732"/>
    <lineage>
        <taxon>Eukaryota</taxon>
        <taxon>Metazoa</taxon>
        <taxon>Cnidaria</taxon>
        <taxon>Anthozoa</taxon>
        <taxon>Hexacorallia</taxon>
        <taxon>Scleractinia</taxon>
        <taxon>Astrocoeniina</taxon>
        <taxon>Pocilloporidae</taxon>
        <taxon>Pocillopora</taxon>
    </lineage>
</organism>
<evidence type="ECO:0000256" key="2">
    <source>
        <dbReference type="SAM" id="SignalP"/>
    </source>
</evidence>
<evidence type="ECO:0000256" key="1">
    <source>
        <dbReference type="PROSITE-ProRule" id="PRU00723"/>
    </source>
</evidence>
<keyword evidence="5" id="KW-1185">Reference proteome</keyword>
<protein>
    <recommendedName>
        <fullName evidence="3">C3H1-type domain-containing protein</fullName>
    </recommendedName>
</protein>
<dbReference type="SUPFAM" id="SSF57302">
    <property type="entry name" value="Snake toxin-like"/>
    <property type="match status" value="1"/>
</dbReference>
<feature type="zinc finger region" description="C3H1-type" evidence="1">
    <location>
        <begin position="35"/>
        <end position="64"/>
    </location>
</feature>